<feature type="transmembrane region" description="Helical" evidence="1">
    <location>
        <begin position="93"/>
        <end position="118"/>
    </location>
</feature>
<dbReference type="EMBL" id="CYZE01000012">
    <property type="protein sequence ID" value="CUO79861.1"/>
    <property type="molecule type" value="Genomic_DNA"/>
</dbReference>
<sequence length="254" mass="28162">MHILVSEWLRTKRTAIRWLTFFMPFFVAVCAIIYITFRKGTTQEFIFEGFFTIWTAVIIPVGAGVLSGYIVYEEEMAGNFNGFLSSGISRTKLYLGKFLLLFFCSAICTFIAVCVLYIGINYVVFDSANIMIFLSAAVLAVTGTLPLLALHLWVSFARGMGASIGISFAGILMAVLFGTTNLGDNIWMFIPWAWPVKLGMLPGTHFIMNSGVISSSEIINNTTRTALVGLVVVVAALLLFLLLGILWFRKWENS</sequence>
<accession>A0A174I064</accession>
<reference evidence="2 3" key="1">
    <citation type="submission" date="2015-09" db="EMBL/GenBank/DDBJ databases">
        <authorList>
            <consortium name="Pathogen Informatics"/>
        </authorList>
    </citation>
    <scope>NUCLEOTIDE SEQUENCE [LARGE SCALE GENOMIC DNA]</scope>
    <source>
        <strain evidence="2 3">2789STDY5608850</strain>
    </source>
</reference>
<gene>
    <name evidence="2" type="ORF">ERS852407_03984</name>
</gene>
<evidence type="ECO:0000313" key="3">
    <source>
        <dbReference type="Proteomes" id="UP000095651"/>
    </source>
</evidence>
<feature type="transmembrane region" description="Helical" evidence="1">
    <location>
        <begin position="227"/>
        <end position="248"/>
    </location>
</feature>
<dbReference type="RefSeq" id="WP_055657819.1">
    <property type="nucleotide sequence ID" value="NZ_CABIXC010000012.1"/>
</dbReference>
<feature type="transmembrane region" description="Helical" evidence="1">
    <location>
        <begin position="130"/>
        <end position="154"/>
    </location>
</feature>
<keyword evidence="1" id="KW-0472">Membrane</keyword>
<organism evidence="2 3">
    <name type="scientific">Hungatella hathewayi</name>
    <dbReference type="NCBI Taxonomy" id="154046"/>
    <lineage>
        <taxon>Bacteria</taxon>
        <taxon>Bacillati</taxon>
        <taxon>Bacillota</taxon>
        <taxon>Clostridia</taxon>
        <taxon>Lachnospirales</taxon>
        <taxon>Lachnospiraceae</taxon>
        <taxon>Hungatella</taxon>
    </lineage>
</organism>
<feature type="transmembrane region" description="Helical" evidence="1">
    <location>
        <begin position="18"/>
        <end position="37"/>
    </location>
</feature>
<dbReference type="Proteomes" id="UP000095651">
    <property type="component" value="Unassembled WGS sequence"/>
</dbReference>
<keyword evidence="1" id="KW-1133">Transmembrane helix</keyword>
<dbReference type="NCBIfam" id="TIGR03733">
    <property type="entry name" value="lanti_perm_MutG"/>
    <property type="match status" value="1"/>
</dbReference>
<feature type="transmembrane region" description="Helical" evidence="1">
    <location>
        <begin position="49"/>
        <end position="72"/>
    </location>
</feature>
<evidence type="ECO:0000256" key="1">
    <source>
        <dbReference type="SAM" id="Phobius"/>
    </source>
</evidence>
<feature type="transmembrane region" description="Helical" evidence="1">
    <location>
        <begin position="186"/>
        <end position="207"/>
    </location>
</feature>
<evidence type="ECO:0000313" key="2">
    <source>
        <dbReference type="EMBL" id="CUO79861.1"/>
    </source>
</evidence>
<feature type="transmembrane region" description="Helical" evidence="1">
    <location>
        <begin position="161"/>
        <end position="180"/>
    </location>
</feature>
<name>A0A174I064_9FIRM</name>
<proteinExistence type="predicted"/>
<keyword evidence="1" id="KW-0812">Transmembrane</keyword>
<dbReference type="InterPro" id="IPR022294">
    <property type="entry name" value="ABC-transptr_permeasesu"/>
</dbReference>
<dbReference type="Pfam" id="PF12730">
    <property type="entry name" value="ABC2_membrane_4"/>
    <property type="match status" value="1"/>
</dbReference>
<protein>
    <submittedName>
        <fullName evidence="2">Lantibiotic ABC transporter permease</fullName>
    </submittedName>
</protein>
<dbReference type="CDD" id="cd21808">
    <property type="entry name" value="ABC-2_lan_permease_MutG"/>
    <property type="match status" value="1"/>
</dbReference>
<dbReference type="AlphaFoldDB" id="A0A174I064"/>